<evidence type="ECO:0000313" key="1">
    <source>
        <dbReference type="EMBL" id="MBO1884265.1"/>
    </source>
</evidence>
<protein>
    <recommendedName>
        <fullName evidence="3">Hydrolase</fullName>
    </recommendedName>
</protein>
<reference evidence="1 2" key="1">
    <citation type="submission" date="2021-03" db="EMBL/GenBank/DDBJ databases">
        <title>Isolation and description of Capnocytophaga bilenii sp. nov., a novel Capnocytophaga species, isolated from a gingivitis subject.</title>
        <authorList>
            <person name="Antezack A."/>
            <person name="Monnet-Corti V."/>
            <person name="La Scola B."/>
        </authorList>
    </citation>
    <scope>NUCLEOTIDE SEQUENCE [LARGE SCALE GENOMIC DNA]</scope>
    <source>
        <strain evidence="1 2">Marseille-Q4570</strain>
    </source>
</reference>
<dbReference type="RefSeq" id="WP_208058796.1">
    <property type="nucleotide sequence ID" value="NZ_JAGDYP010000005.1"/>
</dbReference>
<name>A0ABS3PY48_9FLAO</name>
<keyword evidence="2" id="KW-1185">Reference proteome</keyword>
<comment type="caution">
    <text evidence="1">The sequence shown here is derived from an EMBL/GenBank/DDBJ whole genome shotgun (WGS) entry which is preliminary data.</text>
</comment>
<proteinExistence type="predicted"/>
<accession>A0ABS3PY48</accession>
<evidence type="ECO:0000313" key="2">
    <source>
        <dbReference type="Proteomes" id="UP000681610"/>
    </source>
</evidence>
<dbReference type="EMBL" id="JAGDYP010000005">
    <property type="protein sequence ID" value="MBO1884265.1"/>
    <property type="molecule type" value="Genomic_DNA"/>
</dbReference>
<gene>
    <name evidence="1" type="ORF">J4N46_07490</name>
</gene>
<sequence>MNKYIFITLLCSTLTISCQQHQQSVEIANDTAKTIAKLTDSITSLTTQRDEALSFSLESNELSQLFFEELKINNPTQIVTNALMESNLQEKNPYIKAETNEKFLINKIRILNEKWVICEFTDGKVWGDLLLQYHIDGNQNPVFIPLDEVIHPK</sequence>
<evidence type="ECO:0008006" key="3">
    <source>
        <dbReference type="Google" id="ProtNLM"/>
    </source>
</evidence>
<organism evidence="1 2">
    <name type="scientific">Capnocytophaga bilenii</name>
    <dbReference type="NCBI Taxonomy" id="2819369"/>
    <lineage>
        <taxon>Bacteria</taxon>
        <taxon>Pseudomonadati</taxon>
        <taxon>Bacteroidota</taxon>
        <taxon>Flavobacteriia</taxon>
        <taxon>Flavobacteriales</taxon>
        <taxon>Flavobacteriaceae</taxon>
        <taxon>Capnocytophaga</taxon>
    </lineage>
</organism>
<dbReference type="PROSITE" id="PS51257">
    <property type="entry name" value="PROKAR_LIPOPROTEIN"/>
    <property type="match status" value="1"/>
</dbReference>
<dbReference type="Proteomes" id="UP000681610">
    <property type="component" value="Unassembled WGS sequence"/>
</dbReference>